<evidence type="ECO:0000256" key="1">
    <source>
        <dbReference type="ARBA" id="ARBA00003362"/>
    </source>
</evidence>
<dbReference type="CDD" id="cd05833">
    <property type="entry name" value="Ribosomal_P2"/>
    <property type="match status" value="1"/>
</dbReference>
<evidence type="ECO:0000256" key="6">
    <source>
        <dbReference type="SAM" id="MobiDB-lite"/>
    </source>
</evidence>
<accession>A0A7J7M7A0</accession>
<dbReference type="Pfam" id="PF00428">
    <property type="entry name" value="Ribosomal_60s"/>
    <property type="match status" value="1"/>
</dbReference>
<feature type="compositionally biased region" description="Acidic residues" evidence="6">
    <location>
        <begin position="79"/>
        <end position="99"/>
    </location>
</feature>
<comment type="function">
    <text evidence="1">Plays an important role in the elongation step of protein synthesis.</text>
</comment>
<feature type="region of interest" description="Disordered" evidence="6">
    <location>
        <begin position="56"/>
        <end position="99"/>
    </location>
</feature>
<keyword evidence="5" id="KW-0687">Ribonucleoprotein</keyword>
<organism evidence="8 9">
    <name type="scientific">Kingdonia uniflora</name>
    <dbReference type="NCBI Taxonomy" id="39325"/>
    <lineage>
        <taxon>Eukaryota</taxon>
        <taxon>Viridiplantae</taxon>
        <taxon>Streptophyta</taxon>
        <taxon>Embryophyta</taxon>
        <taxon>Tracheophyta</taxon>
        <taxon>Spermatophyta</taxon>
        <taxon>Magnoliopsida</taxon>
        <taxon>Ranunculales</taxon>
        <taxon>Circaeasteraceae</taxon>
        <taxon>Kingdonia</taxon>
    </lineage>
</organism>
<dbReference type="PANTHER" id="PTHR21141:SF5">
    <property type="entry name" value="LARGE RIBOSOMAL SUBUNIT PROTEIN P2"/>
    <property type="match status" value="1"/>
</dbReference>
<keyword evidence="4" id="KW-0689">Ribosomal protein</keyword>
<name>A0A7J7M7A0_9MAGN</name>
<feature type="signal peptide" evidence="7">
    <location>
        <begin position="1"/>
        <end position="21"/>
    </location>
</feature>
<feature type="chain" id="PRO_5029679828" evidence="7">
    <location>
        <begin position="22"/>
        <end position="99"/>
    </location>
</feature>
<dbReference type="GO" id="GO:0022625">
    <property type="term" value="C:cytosolic large ribosomal subunit"/>
    <property type="evidence" value="ECO:0007669"/>
    <property type="project" value="InterPro"/>
</dbReference>
<sequence>MKVIAVYLLAVLGGNVQPSAADLKHILGSGKTIEELIAAGREKFAFVSSVGGGSTGLSVPSSAASAPAAAAEEKKEEKVEEDEDEDEEDFDFDLFKDDE</sequence>
<evidence type="ECO:0000256" key="3">
    <source>
        <dbReference type="ARBA" id="ARBA00011266"/>
    </source>
</evidence>
<dbReference type="Gene3D" id="1.10.10.1410">
    <property type="match status" value="1"/>
</dbReference>
<feature type="compositionally biased region" description="Low complexity" evidence="6">
    <location>
        <begin position="56"/>
        <end position="70"/>
    </location>
</feature>
<evidence type="ECO:0000256" key="7">
    <source>
        <dbReference type="SAM" id="SignalP"/>
    </source>
</evidence>
<gene>
    <name evidence="8" type="ORF">GIB67_022240</name>
</gene>
<evidence type="ECO:0000313" key="8">
    <source>
        <dbReference type="EMBL" id="KAF6150628.1"/>
    </source>
</evidence>
<dbReference type="PANTHER" id="PTHR21141">
    <property type="entry name" value="60S ACIDIC RIBOSOMAL PROTEIN FAMILY MEMBER"/>
    <property type="match status" value="1"/>
</dbReference>
<dbReference type="Proteomes" id="UP000541444">
    <property type="component" value="Unassembled WGS sequence"/>
</dbReference>
<evidence type="ECO:0000256" key="2">
    <source>
        <dbReference type="ARBA" id="ARBA00005436"/>
    </source>
</evidence>
<dbReference type="AlphaFoldDB" id="A0A7J7M7A0"/>
<proteinExistence type="inferred from homology"/>
<evidence type="ECO:0000256" key="5">
    <source>
        <dbReference type="ARBA" id="ARBA00023274"/>
    </source>
</evidence>
<keyword evidence="9" id="KW-1185">Reference proteome</keyword>
<reference evidence="8 9" key="1">
    <citation type="journal article" date="2020" name="IScience">
        <title>Genome Sequencing of the Endangered Kingdonia uniflora (Circaeasteraceae, Ranunculales) Reveals Potential Mechanisms of Evolutionary Specialization.</title>
        <authorList>
            <person name="Sun Y."/>
            <person name="Deng T."/>
            <person name="Zhang A."/>
            <person name="Moore M.J."/>
            <person name="Landis J.B."/>
            <person name="Lin N."/>
            <person name="Zhang H."/>
            <person name="Zhang X."/>
            <person name="Huang J."/>
            <person name="Zhang X."/>
            <person name="Sun H."/>
            <person name="Wang H."/>
        </authorList>
    </citation>
    <scope>NUCLEOTIDE SEQUENCE [LARGE SCALE GENOMIC DNA]</scope>
    <source>
        <strain evidence="8">TB1705</strain>
        <tissue evidence="8">Leaf</tissue>
    </source>
</reference>
<dbReference type="InterPro" id="IPR038716">
    <property type="entry name" value="P1/P2_N_sf"/>
</dbReference>
<comment type="caution">
    <text evidence="8">The sequence shown here is derived from an EMBL/GenBank/DDBJ whole genome shotgun (WGS) entry which is preliminary data.</text>
</comment>
<comment type="subunit">
    <text evidence="3">P1 and P2 exist as dimers at the large ribosomal subunit.</text>
</comment>
<comment type="similarity">
    <text evidence="2">Belongs to the eukaryotic ribosomal protein P1/P2 family.</text>
</comment>
<dbReference type="GO" id="GO:0003735">
    <property type="term" value="F:structural constituent of ribosome"/>
    <property type="evidence" value="ECO:0007669"/>
    <property type="project" value="InterPro"/>
</dbReference>
<dbReference type="GO" id="GO:0002182">
    <property type="term" value="P:cytoplasmic translational elongation"/>
    <property type="evidence" value="ECO:0007669"/>
    <property type="project" value="InterPro"/>
</dbReference>
<dbReference type="InterPro" id="IPR044076">
    <property type="entry name" value="Ribosomal_P2"/>
</dbReference>
<dbReference type="EMBL" id="JACGCM010001727">
    <property type="protein sequence ID" value="KAF6150628.1"/>
    <property type="molecule type" value="Genomic_DNA"/>
</dbReference>
<dbReference type="OrthoDB" id="1227494at2759"/>
<evidence type="ECO:0000313" key="9">
    <source>
        <dbReference type="Proteomes" id="UP000541444"/>
    </source>
</evidence>
<keyword evidence="7" id="KW-0732">Signal</keyword>
<protein>
    <submittedName>
        <fullName evidence="8">Uncharacterized protein</fullName>
    </submittedName>
</protein>
<evidence type="ECO:0000256" key="4">
    <source>
        <dbReference type="ARBA" id="ARBA00022980"/>
    </source>
</evidence>